<dbReference type="Proteomes" id="UP000192284">
    <property type="component" value="Unassembled WGS sequence"/>
</dbReference>
<dbReference type="Gene3D" id="3.30.365.10">
    <property type="entry name" value="Aldehyde oxidase/xanthine dehydrogenase, molybdopterin binding domain"/>
    <property type="match status" value="5"/>
</dbReference>
<dbReference type="InterPro" id="IPR000674">
    <property type="entry name" value="Ald_Oxase/Xan_DH_a/b"/>
</dbReference>
<feature type="domain" description="Aldehyde oxidase/xanthine dehydrogenase a/b hammerhead" evidence="3">
    <location>
        <begin position="24"/>
        <end position="138"/>
    </location>
</feature>
<evidence type="ECO:0000256" key="1">
    <source>
        <dbReference type="ARBA" id="ARBA00022505"/>
    </source>
</evidence>
<dbReference type="SMART" id="SM01008">
    <property type="entry name" value="Ald_Xan_dh_C"/>
    <property type="match status" value="1"/>
</dbReference>
<reference evidence="4 5" key="1">
    <citation type="submission" date="2017-02" db="EMBL/GenBank/DDBJ databases">
        <title>The new phylogeny of genus Mycobacterium.</title>
        <authorList>
            <person name="Tortoli E."/>
            <person name="Trovato A."/>
            <person name="Cirillo D.M."/>
        </authorList>
    </citation>
    <scope>NUCLEOTIDE SEQUENCE [LARGE SCALE GENOMIC DNA]</scope>
    <source>
        <strain evidence="4 5">DSM 45057</strain>
    </source>
</reference>
<dbReference type="OrthoDB" id="9758509at2"/>
<keyword evidence="1" id="KW-0500">Molybdenum</keyword>
<dbReference type="PANTHER" id="PTHR11908:SF132">
    <property type="entry name" value="ALDEHYDE OXIDASE 1-RELATED"/>
    <property type="match status" value="1"/>
</dbReference>
<evidence type="ECO:0000313" key="4">
    <source>
        <dbReference type="EMBL" id="ORA26342.1"/>
    </source>
</evidence>
<dbReference type="Pfam" id="PF01315">
    <property type="entry name" value="Ald_Xan_dh_C"/>
    <property type="match status" value="1"/>
</dbReference>
<dbReference type="EMBL" id="MVHE01000001">
    <property type="protein sequence ID" value="ORA26342.1"/>
    <property type="molecule type" value="Genomic_DNA"/>
</dbReference>
<dbReference type="InterPro" id="IPR016208">
    <property type="entry name" value="Ald_Oxase/xanthine_DH-like"/>
</dbReference>
<gene>
    <name evidence="4" type="ORF">BST12_00160</name>
</gene>
<dbReference type="PANTHER" id="PTHR11908">
    <property type="entry name" value="XANTHINE DEHYDROGENASE"/>
    <property type="match status" value="1"/>
</dbReference>
<dbReference type="SUPFAM" id="SSF54665">
    <property type="entry name" value="CO dehydrogenase molybdoprotein N-domain-like"/>
    <property type="match status" value="1"/>
</dbReference>
<keyword evidence="5" id="KW-1185">Reference proteome</keyword>
<dbReference type="InterPro" id="IPR008274">
    <property type="entry name" value="AldOxase/xan_DH_MoCoBD1"/>
</dbReference>
<comment type="caution">
    <text evidence="4">The sequence shown here is derived from an EMBL/GenBank/DDBJ whole genome shotgun (WGS) entry which is preliminary data.</text>
</comment>
<proteinExistence type="predicted"/>
<dbReference type="Pfam" id="PF20256">
    <property type="entry name" value="MoCoBD_2"/>
    <property type="match status" value="1"/>
</dbReference>
<evidence type="ECO:0000256" key="2">
    <source>
        <dbReference type="ARBA" id="ARBA00023002"/>
    </source>
</evidence>
<dbReference type="GO" id="GO:0016491">
    <property type="term" value="F:oxidoreductase activity"/>
    <property type="evidence" value="ECO:0007669"/>
    <property type="project" value="UniProtKB-KW"/>
</dbReference>
<protein>
    <submittedName>
        <fullName evidence="4">Carbon monoxide dehydrogenase</fullName>
    </submittedName>
</protein>
<dbReference type="SUPFAM" id="SSF56003">
    <property type="entry name" value="Molybdenum cofactor-binding domain"/>
    <property type="match status" value="2"/>
</dbReference>
<dbReference type="Gene3D" id="3.90.1170.50">
    <property type="entry name" value="Aldehyde oxidase/xanthine dehydrogenase, a/b hammerhead"/>
    <property type="match status" value="1"/>
</dbReference>
<dbReference type="InterPro" id="IPR037165">
    <property type="entry name" value="AldOxase/xan_DH_Mopterin-bd_sf"/>
</dbReference>
<dbReference type="AlphaFoldDB" id="A0A1X0A8J5"/>
<dbReference type="InterPro" id="IPR036856">
    <property type="entry name" value="Ald_Oxase/Xan_DH_a/b_sf"/>
</dbReference>
<dbReference type="RefSeq" id="WP_083110977.1">
    <property type="nucleotide sequence ID" value="NZ_JACKTS010000031.1"/>
</dbReference>
<accession>A0A1X0A8J5</accession>
<organism evidence="4 5">
    <name type="scientific">Mycobacterium angelicum</name>
    <dbReference type="NCBI Taxonomy" id="470074"/>
    <lineage>
        <taxon>Bacteria</taxon>
        <taxon>Bacillati</taxon>
        <taxon>Actinomycetota</taxon>
        <taxon>Actinomycetes</taxon>
        <taxon>Mycobacteriales</taxon>
        <taxon>Mycobacteriaceae</taxon>
        <taxon>Mycobacterium</taxon>
    </lineage>
</organism>
<evidence type="ECO:0000259" key="3">
    <source>
        <dbReference type="SMART" id="SM01008"/>
    </source>
</evidence>
<dbReference type="GO" id="GO:0005506">
    <property type="term" value="F:iron ion binding"/>
    <property type="evidence" value="ECO:0007669"/>
    <property type="project" value="InterPro"/>
</dbReference>
<keyword evidence="2" id="KW-0560">Oxidoreductase</keyword>
<evidence type="ECO:0000313" key="5">
    <source>
        <dbReference type="Proteomes" id="UP000192284"/>
    </source>
</evidence>
<dbReference type="InterPro" id="IPR046867">
    <property type="entry name" value="AldOxase/xan_DH_MoCoBD2"/>
</dbReference>
<name>A0A1X0A8J5_MYCAN</name>
<dbReference type="Pfam" id="PF02738">
    <property type="entry name" value="MoCoBD_1"/>
    <property type="match status" value="2"/>
</dbReference>
<sequence length="871" mass="94668">MREQIMGRFVGARVRRVEDRRLLRGRGQYVDDVVVPDMAHAAFVRSPWPHALIRGIDTTRAAGVPGVHAILTGPDIAAVTNPLIGMLALPGLYDPWHWALAVDRVRLVGDPVAIVVATSRAVAEDAAELVEVDYEELEPIATLAHAHDPSRPAIWPKANGNVIWAASESFGDVDAAFAGADRVIRETFRQHRHANQPMETRGMVAEIDAGGHLTLHAAHQAAHVLKWVMAMCLARQPVWMSVRDMFRQREQMKAIFAGVRDFVRAHPTMLADTRPMVPIMLRQIAKDPMRMVHLNRALLGLMATPRERLPRVVTGDIGGAFGAKISVLREEIALCAAALRLGRSIKWIEDRNEHLVLGAQARDEQVAVEAAVMNDGRVRGLRAKLTMDGGAYPALPYGAPMFCRFIQTMFPGPYRFDAMQFDTEIVASNKPTYVAYRGPWAVETWVRERLFDVIARELGISRAEIRLRNIVGPDMLPTTMVTGPALDVRMSAKTTLQRALDVADFEHWTEHQAAAREQGRRLGLGIATYIEAAPGPPGFMDAVMPGMSAFAGSEPIHAVLEADGSVTLHTRQVPHGQGHETTLAQVAADELGVAVEAVRVRYGDTNFAPFGISGTGGSLSAAMAGGAVALAAHTLREQIVDIAADLLEAAPADIVIEDGEIHVAGVPTLSRTFREVAKEAMRRGVTGGVVGNDRPGRQKGPGEAIRVHRDWDGGQGGWAHATHVCWVEVDLETGEVKIPRYAVVEDCGEMINPAIVEGQIRGGVAQGVGAVFYEKTTYGEDGQPRSGTFMDYLIPTTMEIPEIEIHHVETPTDIAFNYRGVGEGGMIGAPAAITNAVEDALADLDVRITEQHLPPTRVLELAGVIPERTDR</sequence>